<evidence type="ECO:0008006" key="6">
    <source>
        <dbReference type="Google" id="ProtNLM"/>
    </source>
</evidence>
<dbReference type="PANTHER" id="PTHR33562">
    <property type="entry name" value="ATILLA, ISOFORM B-RELATED-RELATED"/>
    <property type="match status" value="1"/>
</dbReference>
<organism evidence="4 5">
    <name type="scientific">Chionoecetes opilio</name>
    <name type="common">Atlantic snow crab</name>
    <name type="synonym">Cancer opilio</name>
    <dbReference type="NCBI Taxonomy" id="41210"/>
    <lineage>
        <taxon>Eukaryota</taxon>
        <taxon>Metazoa</taxon>
        <taxon>Ecdysozoa</taxon>
        <taxon>Arthropoda</taxon>
        <taxon>Crustacea</taxon>
        <taxon>Multicrustacea</taxon>
        <taxon>Malacostraca</taxon>
        <taxon>Eumalacostraca</taxon>
        <taxon>Eucarida</taxon>
        <taxon>Decapoda</taxon>
        <taxon>Pleocyemata</taxon>
        <taxon>Brachyura</taxon>
        <taxon>Eubrachyura</taxon>
        <taxon>Majoidea</taxon>
        <taxon>Majidae</taxon>
        <taxon>Chionoecetes</taxon>
    </lineage>
</organism>
<dbReference type="GO" id="GO:0032222">
    <property type="term" value="P:regulation of synaptic transmission, cholinergic"/>
    <property type="evidence" value="ECO:0007669"/>
    <property type="project" value="InterPro"/>
</dbReference>
<protein>
    <recommendedName>
        <fullName evidence="6">Protein quiver</fullName>
    </recommendedName>
</protein>
<dbReference type="PANTHER" id="PTHR33562:SF18">
    <property type="entry name" value="BOUDIN-RELATED"/>
    <property type="match status" value="1"/>
</dbReference>
<evidence type="ECO:0000256" key="3">
    <source>
        <dbReference type="SAM" id="SignalP"/>
    </source>
</evidence>
<evidence type="ECO:0000313" key="5">
    <source>
        <dbReference type="Proteomes" id="UP000770661"/>
    </source>
</evidence>
<keyword evidence="2" id="KW-0325">Glycoprotein</keyword>
<evidence type="ECO:0000256" key="2">
    <source>
        <dbReference type="ARBA" id="ARBA00023180"/>
    </source>
</evidence>
<dbReference type="GO" id="GO:0030431">
    <property type="term" value="P:sleep"/>
    <property type="evidence" value="ECO:0007669"/>
    <property type="project" value="InterPro"/>
</dbReference>
<dbReference type="InterPro" id="IPR031424">
    <property type="entry name" value="QVR-like"/>
</dbReference>
<keyword evidence="5" id="KW-1185">Reference proteome</keyword>
<dbReference type="CDD" id="cd23590">
    <property type="entry name" value="TFP_LU_ECD_Bou"/>
    <property type="match status" value="1"/>
</dbReference>
<sequence length="196" mass="21852">MDLTKLTSVQVTYITLSLFLIVKNAAAINCFQCQSTDERTCAEELPQHHVLYADPCEHIQGAQYCVKMTGLVEACGLKCYQCDGSSDAYCPERMKGRHHPVGALSPDSCDWVFEARYCVKTTGLFEGMLGTKRFCSARDWGNYCEWVRRPGDEREYRACVFTCWGDGCNSAPSLTSPPLLLLLLLPVATLASRVML</sequence>
<dbReference type="InterPro" id="IPR050975">
    <property type="entry name" value="Sleep_regulator"/>
</dbReference>
<comment type="caution">
    <text evidence="4">The sequence shown here is derived from an EMBL/GenBank/DDBJ whole genome shotgun (WGS) entry which is preliminary data.</text>
</comment>
<reference evidence="4" key="1">
    <citation type="submission" date="2020-07" db="EMBL/GenBank/DDBJ databases">
        <title>The High-quality genome of the commercially important snow crab, Chionoecetes opilio.</title>
        <authorList>
            <person name="Jeong J.-H."/>
            <person name="Ryu S."/>
        </authorList>
    </citation>
    <scope>NUCLEOTIDE SEQUENCE</scope>
    <source>
        <strain evidence="4">MADBK_172401_WGS</strain>
        <tissue evidence="4">Digestive gland</tissue>
    </source>
</reference>
<feature type="chain" id="PRO_5035304868" description="Protein quiver" evidence="3">
    <location>
        <begin position="28"/>
        <end position="196"/>
    </location>
</feature>
<accession>A0A8J4YHA8</accession>
<dbReference type="EMBL" id="JACEEZ010008022">
    <property type="protein sequence ID" value="KAG0723606.1"/>
    <property type="molecule type" value="Genomic_DNA"/>
</dbReference>
<feature type="signal peptide" evidence="3">
    <location>
        <begin position="1"/>
        <end position="27"/>
    </location>
</feature>
<gene>
    <name evidence="4" type="ORF">GWK47_042385</name>
</gene>
<proteinExistence type="predicted"/>
<dbReference type="Pfam" id="PF17064">
    <property type="entry name" value="QVR"/>
    <property type="match status" value="1"/>
</dbReference>
<dbReference type="OrthoDB" id="8188641at2759"/>
<evidence type="ECO:0000313" key="4">
    <source>
        <dbReference type="EMBL" id="KAG0723606.1"/>
    </source>
</evidence>
<name>A0A8J4YHA8_CHIOP</name>
<dbReference type="AlphaFoldDB" id="A0A8J4YHA8"/>
<evidence type="ECO:0000256" key="1">
    <source>
        <dbReference type="ARBA" id="ARBA00022729"/>
    </source>
</evidence>
<keyword evidence="1 3" id="KW-0732">Signal</keyword>
<dbReference type="Proteomes" id="UP000770661">
    <property type="component" value="Unassembled WGS sequence"/>
</dbReference>